<organism evidence="3">
    <name type="scientific">Echinostoma caproni</name>
    <dbReference type="NCBI Taxonomy" id="27848"/>
    <lineage>
        <taxon>Eukaryota</taxon>
        <taxon>Metazoa</taxon>
        <taxon>Spiralia</taxon>
        <taxon>Lophotrochozoa</taxon>
        <taxon>Platyhelminthes</taxon>
        <taxon>Trematoda</taxon>
        <taxon>Digenea</taxon>
        <taxon>Plagiorchiida</taxon>
        <taxon>Echinostomata</taxon>
        <taxon>Echinostomatoidea</taxon>
        <taxon>Echinostomatidae</taxon>
        <taxon>Echinostoma</taxon>
    </lineage>
</organism>
<evidence type="ECO:0000313" key="2">
    <source>
        <dbReference type="Proteomes" id="UP000272942"/>
    </source>
</evidence>
<sequence>MVSSLHLKVETLELHAADPDIARRLGQYTGIERRRGQLKSVVPVQKANKELVCFFLTADQFRRFTCLIDLYQREVLQAVKSRLLLAIGICSSLDVACSRVTLSSALPMELIREIGSAGPESGEHESFLRVSTQLNYQITRHIFFPTHKVLDANFSLTLCSDKQVISVLRSWRLSFGYLSGQPINKMSKLKKRFYNEDVK</sequence>
<dbReference type="AlphaFoldDB" id="A0A183BG22"/>
<dbReference type="WBParaSite" id="ECPE_0001820601-mRNA-1">
    <property type="protein sequence ID" value="ECPE_0001820601-mRNA-1"/>
    <property type="gene ID" value="ECPE_0001820601"/>
</dbReference>
<proteinExistence type="predicted"/>
<dbReference type="Proteomes" id="UP000272942">
    <property type="component" value="Unassembled WGS sequence"/>
</dbReference>
<evidence type="ECO:0000313" key="1">
    <source>
        <dbReference type="EMBL" id="VDP95685.1"/>
    </source>
</evidence>
<name>A0A183BG22_9TREM</name>
<reference evidence="1 2" key="2">
    <citation type="submission" date="2018-11" db="EMBL/GenBank/DDBJ databases">
        <authorList>
            <consortium name="Pathogen Informatics"/>
        </authorList>
    </citation>
    <scope>NUCLEOTIDE SEQUENCE [LARGE SCALE GENOMIC DNA]</scope>
    <source>
        <strain evidence="1 2">Egypt</strain>
    </source>
</reference>
<keyword evidence="2" id="KW-1185">Reference proteome</keyword>
<reference evidence="3" key="1">
    <citation type="submission" date="2016-06" db="UniProtKB">
        <authorList>
            <consortium name="WormBaseParasite"/>
        </authorList>
    </citation>
    <scope>IDENTIFICATION</scope>
</reference>
<accession>A0A183BG22</accession>
<dbReference type="OrthoDB" id="445362at2759"/>
<protein>
    <submittedName>
        <fullName evidence="3">Ribosomal protein L5</fullName>
    </submittedName>
</protein>
<dbReference type="EMBL" id="UZAN01075147">
    <property type="protein sequence ID" value="VDP95685.1"/>
    <property type="molecule type" value="Genomic_DNA"/>
</dbReference>
<gene>
    <name evidence="1" type="ORF">ECPE_LOCUS18157</name>
</gene>
<evidence type="ECO:0000313" key="3">
    <source>
        <dbReference type="WBParaSite" id="ECPE_0001820601-mRNA-1"/>
    </source>
</evidence>